<reference evidence="4 5" key="1">
    <citation type="journal article" date="2009" name="PLoS ONE">
        <title>The complete genome of Teredinibacter turnerae T7901: an intracellular endosymbiont of marine wood-boring bivalves (shipworms).</title>
        <authorList>
            <person name="Yang J.C."/>
            <person name="Madupu R."/>
            <person name="Durkin A.S."/>
            <person name="Ekborg N.A."/>
            <person name="Pedamallu C.S."/>
            <person name="Hostetler J.B."/>
            <person name="Radune D."/>
            <person name="Toms B.S."/>
            <person name="Henrissat B."/>
            <person name="Coutinho P.M."/>
            <person name="Schwarz S."/>
            <person name="Field L."/>
            <person name="Trindade-Silva A.E."/>
            <person name="Soares C.A.G."/>
            <person name="Elshahawi S."/>
            <person name="Hanora A."/>
            <person name="Schmidt E.W."/>
            <person name="Haygood M.G."/>
            <person name="Posfai J."/>
            <person name="Benner J."/>
            <person name="Madinger C."/>
            <person name="Nove J."/>
            <person name="Anton B."/>
            <person name="Chaudhary K."/>
            <person name="Foster J."/>
            <person name="Holman A."/>
            <person name="Kumar S."/>
            <person name="Lessard P.A."/>
            <person name="Luyten Y.A."/>
            <person name="Slatko B."/>
            <person name="Wood N."/>
            <person name="Wu B."/>
            <person name="Teplitski M."/>
            <person name="Mougous J.D."/>
            <person name="Ward N."/>
            <person name="Eisen J.A."/>
            <person name="Badger J.H."/>
            <person name="Distel D.L."/>
        </authorList>
    </citation>
    <scope>NUCLEOTIDE SEQUENCE [LARGE SCALE GENOMIC DNA]</scope>
    <source>
        <strain evidence="5">ATCC 39867 / T7901</strain>
    </source>
</reference>
<evidence type="ECO:0000313" key="4">
    <source>
        <dbReference type="EMBL" id="ACR13131.1"/>
    </source>
</evidence>
<keyword evidence="5" id="KW-1185">Reference proteome</keyword>
<dbReference type="PRINTS" id="PR00455">
    <property type="entry name" value="HTHTETR"/>
</dbReference>
<dbReference type="HOGENOM" id="CLU_069356_19_1_6"/>
<proteinExistence type="predicted"/>
<dbReference type="InterPro" id="IPR050109">
    <property type="entry name" value="HTH-type_TetR-like_transc_reg"/>
</dbReference>
<accession>C5BIH4</accession>
<dbReference type="InterPro" id="IPR001647">
    <property type="entry name" value="HTH_TetR"/>
</dbReference>
<dbReference type="InterPro" id="IPR036271">
    <property type="entry name" value="Tet_transcr_reg_TetR-rel_C_sf"/>
</dbReference>
<dbReference type="InterPro" id="IPR023772">
    <property type="entry name" value="DNA-bd_HTH_TetR-type_CS"/>
</dbReference>
<evidence type="ECO:0000259" key="3">
    <source>
        <dbReference type="PROSITE" id="PS50977"/>
    </source>
</evidence>
<dbReference type="EMBL" id="CP001614">
    <property type="protein sequence ID" value="ACR13131.1"/>
    <property type="molecule type" value="Genomic_DNA"/>
</dbReference>
<protein>
    <submittedName>
        <fullName evidence="4">PsrA protein</fullName>
    </submittedName>
</protein>
<dbReference type="PROSITE" id="PS01081">
    <property type="entry name" value="HTH_TETR_1"/>
    <property type="match status" value="1"/>
</dbReference>
<dbReference type="PANTHER" id="PTHR30055">
    <property type="entry name" value="HTH-TYPE TRANSCRIPTIONAL REGULATOR RUTR"/>
    <property type="match status" value="1"/>
</dbReference>
<feature type="domain" description="HTH tetR-type" evidence="3">
    <location>
        <begin position="4"/>
        <end position="64"/>
    </location>
</feature>
<sequence>MAQAETVEKILNAALVLFAERGFAETSLRTITGMADVNLAAVNYHFGSKKELIQAVFSKFLQPFCEILEKELDSLEAAQPEGGAPSAEQVISCVLDTMLKTTTVCGVSVQRLTRLLNLAYTQSQEHLRHHLVANFGKTYHRMTTLMHKTMPGVSPVEFYWRLYFMLGAAVFTLSSFDSLRSILNTDYSTDTELEEVLHLMVPALAGMLRSPHDPT</sequence>
<organism evidence="4 5">
    <name type="scientific">Teredinibacter turnerae (strain ATCC 39867 / T7901)</name>
    <dbReference type="NCBI Taxonomy" id="377629"/>
    <lineage>
        <taxon>Bacteria</taxon>
        <taxon>Pseudomonadati</taxon>
        <taxon>Pseudomonadota</taxon>
        <taxon>Gammaproteobacteria</taxon>
        <taxon>Cellvibrionales</taxon>
        <taxon>Cellvibrionaceae</taxon>
        <taxon>Teredinibacter</taxon>
    </lineage>
</organism>
<evidence type="ECO:0000256" key="2">
    <source>
        <dbReference type="PROSITE-ProRule" id="PRU00335"/>
    </source>
</evidence>
<dbReference type="KEGG" id="ttu:TERTU_1940"/>
<dbReference type="GO" id="GO:0000976">
    <property type="term" value="F:transcription cis-regulatory region binding"/>
    <property type="evidence" value="ECO:0007669"/>
    <property type="project" value="TreeGrafter"/>
</dbReference>
<dbReference type="STRING" id="377629.TERTU_1940"/>
<evidence type="ECO:0000256" key="1">
    <source>
        <dbReference type="ARBA" id="ARBA00023125"/>
    </source>
</evidence>
<dbReference type="Gene3D" id="1.10.357.10">
    <property type="entry name" value="Tetracycline Repressor, domain 2"/>
    <property type="match status" value="1"/>
</dbReference>
<dbReference type="PROSITE" id="PS50977">
    <property type="entry name" value="HTH_TETR_2"/>
    <property type="match status" value="1"/>
</dbReference>
<dbReference type="Pfam" id="PF00440">
    <property type="entry name" value="TetR_N"/>
    <property type="match status" value="1"/>
</dbReference>
<dbReference type="InterPro" id="IPR009057">
    <property type="entry name" value="Homeodomain-like_sf"/>
</dbReference>
<name>C5BIH4_TERTT</name>
<dbReference type="eggNOG" id="COG1309">
    <property type="taxonomic scope" value="Bacteria"/>
</dbReference>
<dbReference type="AlphaFoldDB" id="C5BIH4"/>
<dbReference type="GO" id="GO:0003700">
    <property type="term" value="F:DNA-binding transcription factor activity"/>
    <property type="evidence" value="ECO:0007669"/>
    <property type="project" value="TreeGrafter"/>
</dbReference>
<dbReference type="RefSeq" id="WP_015819244.1">
    <property type="nucleotide sequence ID" value="NC_012997.1"/>
</dbReference>
<evidence type="ECO:0000313" key="5">
    <source>
        <dbReference type="Proteomes" id="UP000009080"/>
    </source>
</evidence>
<dbReference type="OrthoDB" id="2356263at2"/>
<feature type="DNA-binding region" description="H-T-H motif" evidence="2">
    <location>
        <begin position="27"/>
        <end position="46"/>
    </location>
</feature>
<dbReference type="PANTHER" id="PTHR30055:SF235">
    <property type="entry name" value="TRANSCRIPTIONAL REGULATORY PROTEIN"/>
    <property type="match status" value="1"/>
</dbReference>
<gene>
    <name evidence="4" type="ordered locus">TERTU_1940</name>
</gene>
<dbReference type="SUPFAM" id="SSF48498">
    <property type="entry name" value="Tetracyclin repressor-like, C-terminal domain"/>
    <property type="match status" value="1"/>
</dbReference>
<dbReference type="Proteomes" id="UP000009080">
    <property type="component" value="Chromosome"/>
</dbReference>
<dbReference type="SUPFAM" id="SSF46689">
    <property type="entry name" value="Homeodomain-like"/>
    <property type="match status" value="1"/>
</dbReference>
<keyword evidence="1 2" id="KW-0238">DNA-binding</keyword>
<dbReference type="InterPro" id="IPR041586">
    <property type="entry name" value="PsrA_TetR_C"/>
</dbReference>
<dbReference type="Pfam" id="PF17939">
    <property type="entry name" value="TetR_C_30"/>
    <property type="match status" value="1"/>
</dbReference>